<dbReference type="EMBL" id="FXTK01000010">
    <property type="protein sequence ID" value="SMO75738.1"/>
    <property type="molecule type" value="Genomic_DNA"/>
</dbReference>
<evidence type="ECO:0000313" key="1">
    <source>
        <dbReference type="EMBL" id="SMO75738.1"/>
    </source>
</evidence>
<protein>
    <submittedName>
        <fullName evidence="1">Predicted metal-binding protein</fullName>
    </submittedName>
</protein>
<keyword evidence="2" id="KW-1185">Reference proteome</keyword>
<name>A0A521DVW0_9RHOB</name>
<organism evidence="1 2">
    <name type="scientific">Paracoccus laeviglucosivorans</name>
    <dbReference type="NCBI Taxonomy" id="1197861"/>
    <lineage>
        <taxon>Bacteria</taxon>
        <taxon>Pseudomonadati</taxon>
        <taxon>Pseudomonadota</taxon>
        <taxon>Alphaproteobacteria</taxon>
        <taxon>Rhodobacterales</taxon>
        <taxon>Paracoccaceae</taxon>
        <taxon>Paracoccus</taxon>
    </lineage>
</organism>
<sequence length="117" mass="12444">MTVTLHVCITCRAGEPVEDGQPVPGARLMDALNAGDLPPGVRIKPVECLSACSNGAAIALTGPDRWTYVYGHMTSDDAPEILAGASAYAQTADGIVPWRERVMIFRKRSLARIPPIG</sequence>
<dbReference type="InterPro" id="IPR012863">
    <property type="entry name" value="DUF1636"/>
</dbReference>
<reference evidence="1 2" key="1">
    <citation type="submission" date="2017-05" db="EMBL/GenBank/DDBJ databases">
        <authorList>
            <person name="Varghese N."/>
            <person name="Submissions S."/>
        </authorList>
    </citation>
    <scope>NUCLEOTIDE SEQUENCE [LARGE SCALE GENOMIC DNA]</scope>
    <source>
        <strain evidence="1 2">DSM 100094</strain>
    </source>
</reference>
<proteinExistence type="predicted"/>
<dbReference type="Pfam" id="PF07845">
    <property type="entry name" value="DUF1636"/>
    <property type="match status" value="1"/>
</dbReference>
<accession>A0A521DVW0</accession>
<dbReference type="OrthoDB" id="424426at2"/>
<evidence type="ECO:0000313" key="2">
    <source>
        <dbReference type="Proteomes" id="UP000319014"/>
    </source>
</evidence>
<dbReference type="Gene3D" id="3.40.30.10">
    <property type="entry name" value="Glutaredoxin"/>
    <property type="match status" value="1"/>
</dbReference>
<dbReference type="InterPro" id="IPR036249">
    <property type="entry name" value="Thioredoxin-like_sf"/>
</dbReference>
<dbReference type="AlphaFoldDB" id="A0A521DVW0"/>
<dbReference type="RefSeq" id="WP_142663424.1">
    <property type="nucleotide sequence ID" value="NZ_FXTK01000010.1"/>
</dbReference>
<dbReference type="SUPFAM" id="SSF52833">
    <property type="entry name" value="Thioredoxin-like"/>
    <property type="match status" value="1"/>
</dbReference>
<gene>
    <name evidence="1" type="ORF">SAMN06265221_11023</name>
</gene>
<dbReference type="CDD" id="cd02980">
    <property type="entry name" value="TRX_Fd_family"/>
    <property type="match status" value="1"/>
</dbReference>
<dbReference type="Proteomes" id="UP000319014">
    <property type="component" value="Unassembled WGS sequence"/>
</dbReference>